<keyword evidence="3" id="KW-1185">Reference proteome</keyword>
<reference evidence="2 3" key="1">
    <citation type="submission" date="2023-10" db="EMBL/GenBank/DDBJ databases">
        <title>Two novel species belonging to the OM43/NOR5 clade.</title>
        <authorList>
            <person name="Park M."/>
        </authorList>
    </citation>
    <scope>NUCLEOTIDE SEQUENCE [LARGE SCALE GENOMIC DNA]</scope>
    <source>
        <strain evidence="2 3">IMCC45268</strain>
    </source>
</reference>
<sequence length="339" mass="38496">MLLRLLVPLLMLLSPSLFAAPLFDSHEQLAITLSGPFELIDIERDKDKEYLGSLSYDDPELGPTTLEAKFSVRGNFRLRKDICSHAQLWVNLKKGQAKGTLFDKQNKLKLVVQCKDADRYAEYIGREQQAYQIFQTLSDLSLDSRMLDVTYADSEGGETRSQLGFFIQHQKRLAKQNDMTVYKEIRADKSRLDADRSAMVALFMYLVSNTDYSFIAAPPGDTCCHNIKLLEAADGALYPLPYDYDSTGYVNTSYAEPAGGIGQSNVKQRMYRGYCASDEAMAKAVDLLRSKRAAIYEIVTDTSYVSAKSMKRTKKFVDKFYDVLDDPKKFQREIIEECR</sequence>
<organism evidence="2 3">
    <name type="scientific">Congregibacter brevis</name>
    <dbReference type="NCBI Taxonomy" id="3081201"/>
    <lineage>
        <taxon>Bacteria</taxon>
        <taxon>Pseudomonadati</taxon>
        <taxon>Pseudomonadota</taxon>
        <taxon>Gammaproteobacteria</taxon>
        <taxon>Cellvibrionales</taxon>
        <taxon>Halieaceae</taxon>
        <taxon>Congregibacter</taxon>
    </lineage>
</organism>
<dbReference type="RefSeq" id="WP_407328729.1">
    <property type="nucleotide sequence ID" value="NZ_CP136865.1"/>
</dbReference>
<dbReference type="Proteomes" id="UP001626549">
    <property type="component" value="Chromosome"/>
</dbReference>
<gene>
    <name evidence="2" type="ORF">R0137_03995</name>
</gene>
<name>A0ABZ0II67_9GAMM</name>
<protein>
    <submittedName>
        <fullName evidence="2">Uncharacterized protein</fullName>
    </submittedName>
</protein>
<feature type="chain" id="PRO_5046527505" evidence="1">
    <location>
        <begin position="20"/>
        <end position="339"/>
    </location>
</feature>
<accession>A0ABZ0II67</accession>
<feature type="signal peptide" evidence="1">
    <location>
        <begin position="1"/>
        <end position="19"/>
    </location>
</feature>
<keyword evidence="1" id="KW-0732">Signal</keyword>
<evidence type="ECO:0000313" key="2">
    <source>
        <dbReference type="EMBL" id="WOJ97741.1"/>
    </source>
</evidence>
<proteinExistence type="predicted"/>
<evidence type="ECO:0000256" key="1">
    <source>
        <dbReference type="SAM" id="SignalP"/>
    </source>
</evidence>
<dbReference type="EMBL" id="CP136865">
    <property type="protein sequence ID" value="WOJ97741.1"/>
    <property type="molecule type" value="Genomic_DNA"/>
</dbReference>
<evidence type="ECO:0000313" key="3">
    <source>
        <dbReference type="Proteomes" id="UP001626549"/>
    </source>
</evidence>